<reference evidence="5" key="1">
    <citation type="submission" date="2025-08" db="UniProtKB">
        <authorList>
            <consortium name="RefSeq"/>
        </authorList>
    </citation>
    <scope>IDENTIFICATION</scope>
</reference>
<comment type="similarity">
    <text evidence="1 3">Belongs to the UDP-glycosyltransferase family.</text>
</comment>
<dbReference type="InterPro" id="IPR002213">
    <property type="entry name" value="UDP_glucos_trans"/>
</dbReference>
<organism evidence="4 5">
    <name type="scientific">Elaeis guineensis var. tenera</name>
    <name type="common">Oil palm</name>
    <dbReference type="NCBI Taxonomy" id="51953"/>
    <lineage>
        <taxon>Eukaryota</taxon>
        <taxon>Viridiplantae</taxon>
        <taxon>Streptophyta</taxon>
        <taxon>Embryophyta</taxon>
        <taxon>Tracheophyta</taxon>
        <taxon>Spermatophyta</taxon>
        <taxon>Magnoliopsida</taxon>
        <taxon>Liliopsida</taxon>
        <taxon>Arecaceae</taxon>
        <taxon>Arecoideae</taxon>
        <taxon>Cocoseae</taxon>
        <taxon>Elaeidinae</taxon>
        <taxon>Elaeis</taxon>
    </lineage>
</organism>
<dbReference type="PANTHER" id="PTHR48049:SF60">
    <property type="entry name" value="UDP-GLYCOSYLTRANSFERASE 91B1"/>
    <property type="match status" value="1"/>
</dbReference>
<dbReference type="Pfam" id="PF00201">
    <property type="entry name" value="UDPGT"/>
    <property type="match status" value="1"/>
</dbReference>
<protein>
    <submittedName>
        <fullName evidence="5">UDP-rhamnose:rhamnosyltransferase 1</fullName>
    </submittedName>
</protein>
<evidence type="ECO:0000256" key="1">
    <source>
        <dbReference type="ARBA" id="ARBA00009995"/>
    </source>
</evidence>
<evidence type="ECO:0000256" key="3">
    <source>
        <dbReference type="RuleBase" id="RU003718"/>
    </source>
</evidence>
<dbReference type="KEGG" id="egu:109504811"/>
<dbReference type="OrthoDB" id="5835829at2759"/>
<keyword evidence="2 3" id="KW-0808">Transferase</keyword>
<dbReference type="SUPFAM" id="SSF53756">
    <property type="entry name" value="UDP-Glycosyltransferase/glycogen phosphorylase"/>
    <property type="match status" value="1"/>
</dbReference>
<evidence type="ECO:0000313" key="5">
    <source>
        <dbReference type="RefSeq" id="XP_029116382.1"/>
    </source>
</evidence>
<keyword evidence="3" id="KW-0328">Glycosyltransferase</keyword>
<gene>
    <name evidence="5" type="primary">LOC109504811</name>
</gene>
<dbReference type="Gene3D" id="3.40.50.2000">
    <property type="entry name" value="Glycogen Phosphorylase B"/>
    <property type="match status" value="1"/>
</dbReference>
<keyword evidence="4" id="KW-1185">Reference proteome</keyword>
<dbReference type="GO" id="GO:0035251">
    <property type="term" value="F:UDP-glucosyltransferase activity"/>
    <property type="evidence" value="ECO:0007669"/>
    <property type="project" value="InterPro"/>
</dbReference>
<dbReference type="PROSITE" id="PS00375">
    <property type="entry name" value="UDPGT"/>
    <property type="match status" value="1"/>
</dbReference>
<dbReference type="InterPro" id="IPR050481">
    <property type="entry name" value="UDP-glycosyltransf_plant"/>
</dbReference>
<dbReference type="Proteomes" id="UP000504607">
    <property type="component" value="Unplaced"/>
</dbReference>
<proteinExistence type="inferred from homology"/>
<name>A0A8N4I5C8_ELAGV</name>
<dbReference type="GeneID" id="109504811"/>
<dbReference type="InterPro" id="IPR035595">
    <property type="entry name" value="UDP_glycos_trans_CS"/>
</dbReference>
<dbReference type="CDD" id="cd03784">
    <property type="entry name" value="GT1_Gtf-like"/>
    <property type="match status" value="1"/>
</dbReference>
<dbReference type="RefSeq" id="XP_029116382.1">
    <property type="nucleotide sequence ID" value="XM_029260549.1"/>
</dbReference>
<accession>A0A8N4I5C8</accession>
<dbReference type="AlphaFoldDB" id="A0A8N4I5C8"/>
<dbReference type="FunFam" id="3.40.50.2000:FF:000037">
    <property type="entry name" value="Glycosyltransferase"/>
    <property type="match status" value="1"/>
</dbReference>
<sequence length="211" mass="23759">MANTGHGNVVKWLKKQTPESTVYVSLGSEATLSNELVHELAFGLELSGLSFFWALKRKGEEVELLPKGFEDRIAARGMVAVDWMPQLEILACSSVGGFFTHSGWSSFIEGLAFGHPLILLPIFGDQGINARVMVEKKVGLEVERDEETGSFTREAVAKVLRLVMVEEEGKKLRETAKRMREVFSNKDIHDRYMDAFVHYLKDHMRCRSLAV</sequence>
<evidence type="ECO:0000313" key="4">
    <source>
        <dbReference type="Proteomes" id="UP000504607"/>
    </source>
</evidence>
<dbReference type="PANTHER" id="PTHR48049">
    <property type="entry name" value="GLYCOSYLTRANSFERASE"/>
    <property type="match status" value="1"/>
</dbReference>
<evidence type="ECO:0000256" key="2">
    <source>
        <dbReference type="ARBA" id="ARBA00022679"/>
    </source>
</evidence>